<gene>
    <name evidence="1" type="ORF">LLCLJKAH_00117</name>
</gene>
<proteinExistence type="predicted"/>
<evidence type="ECO:0000313" key="2">
    <source>
        <dbReference type="Proteomes" id="UP000596247"/>
    </source>
</evidence>
<keyword evidence="2" id="KW-1185">Reference proteome</keyword>
<protein>
    <submittedName>
        <fullName evidence="1">Virion structural protein</fullName>
    </submittedName>
</protein>
<accession>A0A7R8MJI0</accession>
<dbReference type="EMBL" id="LR881104">
    <property type="protein sequence ID" value="CAD5236106.1"/>
    <property type="molecule type" value="Genomic_DNA"/>
</dbReference>
<dbReference type="Proteomes" id="UP000596247">
    <property type="component" value="Chromosome"/>
</dbReference>
<sequence>MPLPLLPAVAGAGSMITILGAIKKAMAAGKGVLAANAKETSLVEYTRGTRAEFVTLLEDSLSALPYIDVILQNSLSLCTAYYLQAAAVDTTVSGVRVVDRLNKINPNRYGSVGKVISATMEGIDNDAELPNYLSMEAAGSPAAKVEGYGGVVGGKLGDTIKAYDSMLVGKNVEVSIIENGQKAVIPVTVRLNVLGASGNEITDILALSSGDVASKVYNYRFRPGTLAAIREMLLCDNQVNLHRKTLLKEKSGFYAATLKRRAENKLAALASGEVSLAAASSLIIISKETQLKVEAALGGKLDNERIREIIFQTTSSMILAVVDTKWEEVTMYVKSQDLPYEAPVSRLKQLNKDGGEGILDAMQKLLAGKPL</sequence>
<name>A0A7R8MJI0_9CAUD</name>
<organism evidence="1 2">
    <name type="scientific">Klebsiella phage vB_KvM-Eowyn</name>
    <dbReference type="NCBI Taxonomy" id="2762819"/>
    <lineage>
        <taxon>Viruses</taxon>
        <taxon>Duplodnaviria</taxon>
        <taxon>Heunggongvirae</taxon>
        <taxon>Uroviricota</taxon>
        <taxon>Caudoviricetes</taxon>
        <taxon>Chimalliviridae</taxon>
        <taxon>Eowynvirus</taxon>
        <taxon>Eowynvirus eowyn</taxon>
    </lineage>
</organism>
<evidence type="ECO:0000313" key="1">
    <source>
        <dbReference type="EMBL" id="CAD5236106.1"/>
    </source>
</evidence>
<reference evidence="1 2" key="1">
    <citation type="submission" date="2020-09" db="EMBL/GenBank/DDBJ databases">
        <authorList>
            <person name="Jameson E."/>
        </authorList>
    </citation>
    <scope>NUCLEOTIDE SEQUENCE [LARGE SCALE GENOMIC DNA]</scope>
</reference>